<dbReference type="PaxDb" id="123214-PERMA_1023"/>
<dbReference type="HOGENOM" id="CLU_116765_1_1_0"/>
<dbReference type="SUPFAM" id="SSF102712">
    <property type="entry name" value="JAB1/MPN domain"/>
    <property type="match status" value="1"/>
</dbReference>
<dbReference type="SMART" id="SM00232">
    <property type="entry name" value="JAB_MPN"/>
    <property type="match status" value="1"/>
</dbReference>
<dbReference type="OrthoDB" id="9802958at2"/>
<dbReference type="PROSITE" id="PS50249">
    <property type="entry name" value="MPN"/>
    <property type="match status" value="1"/>
</dbReference>
<dbReference type="GO" id="GO:0006508">
    <property type="term" value="P:proteolysis"/>
    <property type="evidence" value="ECO:0007669"/>
    <property type="project" value="UniProtKB-KW"/>
</dbReference>
<dbReference type="GO" id="GO:0008270">
    <property type="term" value="F:zinc ion binding"/>
    <property type="evidence" value="ECO:0007669"/>
    <property type="project" value="TreeGrafter"/>
</dbReference>
<dbReference type="AlphaFoldDB" id="C0QQ62"/>
<evidence type="ECO:0000313" key="7">
    <source>
        <dbReference type="EMBL" id="ACO03621.1"/>
    </source>
</evidence>
<evidence type="ECO:0000256" key="2">
    <source>
        <dbReference type="ARBA" id="ARBA00022723"/>
    </source>
</evidence>
<keyword evidence="5" id="KW-0482">Metalloprotease</keyword>
<evidence type="ECO:0000259" key="6">
    <source>
        <dbReference type="PROSITE" id="PS50249"/>
    </source>
</evidence>
<dbReference type="PANTHER" id="PTHR34858">
    <property type="entry name" value="CYSO-CYSTEINE PEPTIDASE"/>
    <property type="match status" value="1"/>
</dbReference>
<dbReference type="KEGG" id="pmx:PERMA_1023"/>
<evidence type="ECO:0000256" key="1">
    <source>
        <dbReference type="ARBA" id="ARBA00022670"/>
    </source>
</evidence>
<dbReference type="InterPro" id="IPR000555">
    <property type="entry name" value="JAMM/MPN+_dom"/>
</dbReference>
<dbReference type="InterPro" id="IPR028090">
    <property type="entry name" value="JAB_dom_prok"/>
</dbReference>
<gene>
    <name evidence="7" type="ordered locus">PERMA_1023</name>
</gene>
<evidence type="ECO:0000256" key="4">
    <source>
        <dbReference type="ARBA" id="ARBA00022833"/>
    </source>
</evidence>
<dbReference type="Proteomes" id="UP000001366">
    <property type="component" value="Chromosome"/>
</dbReference>
<dbReference type="PANTHER" id="PTHR34858:SF1">
    <property type="entry name" value="CYSO-CYSTEINE PEPTIDASE"/>
    <property type="match status" value="1"/>
</dbReference>
<dbReference type="InterPro" id="IPR051929">
    <property type="entry name" value="VirAsm_ModProt"/>
</dbReference>
<feature type="domain" description="MPN" evidence="6">
    <location>
        <begin position="2"/>
        <end position="130"/>
    </location>
</feature>
<dbReference type="InterPro" id="IPR037518">
    <property type="entry name" value="MPN"/>
</dbReference>
<accession>C0QQ62</accession>
<keyword evidence="2" id="KW-0479">Metal-binding</keyword>
<proteinExistence type="predicted"/>
<dbReference type="RefSeq" id="WP_012675860.1">
    <property type="nucleotide sequence ID" value="NC_012440.1"/>
</dbReference>
<dbReference type="GO" id="GO:0008235">
    <property type="term" value="F:metalloexopeptidase activity"/>
    <property type="evidence" value="ECO:0007669"/>
    <property type="project" value="TreeGrafter"/>
</dbReference>
<reference evidence="7 8" key="1">
    <citation type="journal article" date="2009" name="J. Bacteriol.">
        <title>Complete and draft genome sequences of six members of the Aquificales.</title>
        <authorList>
            <person name="Reysenbach A.L."/>
            <person name="Hamamura N."/>
            <person name="Podar M."/>
            <person name="Griffiths E."/>
            <person name="Ferreira S."/>
            <person name="Hochstein R."/>
            <person name="Heidelberg J."/>
            <person name="Johnson J."/>
            <person name="Mead D."/>
            <person name="Pohorille A."/>
            <person name="Sarmiento M."/>
            <person name="Schweighofer K."/>
            <person name="Seshadri R."/>
            <person name="Voytek M.A."/>
        </authorList>
    </citation>
    <scope>NUCLEOTIDE SEQUENCE [LARGE SCALE GENOMIC DNA]</scope>
    <source>
        <strain evidence="8">DSM 14350 / EX-H1</strain>
    </source>
</reference>
<dbReference type="Gene3D" id="3.40.140.10">
    <property type="entry name" value="Cytidine Deaminase, domain 2"/>
    <property type="match status" value="1"/>
</dbReference>
<dbReference type="EMBL" id="CP001230">
    <property type="protein sequence ID" value="ACO03621.1"/>
    <property type="molecule type" value="Genomic_DNA"/>
</dbReference>
<dbReference type="CDD" id="cd08070">
    <property type="entry name" value="MPN_like"/>
    <property type="match status" value="1"/>
</dbReference>
<keyword evidence="8" id="KW-1185">Reference proteome</keyword>
<keyword evidence="3" id="KW-0378">Hydrolase</keyword>
<organism evidence="7 8">
    <name type="scientific">Persephonella marina (strain DSM 14350 / EX-H1)</name>
    <dbReference type="NCBI Taxonomy" id="123214"/>
    <lineage>
        <taxon>Bacteria</taxon>
        <taxon>Pseudomonadati</taxon>
        <taxon>Aquificota</taxon>
        <taxon>Aquificia</taxon>
        <taxon>Aquificales</taxon>
        <taxon>Hydrogenothermaceae</taxon>
        <taxon>Persephonella</taxon>
    </lineage>
</organism>
<evidence type="ECO:0000256" key="3">
    <source>
        <dbReference type="ARBA" id="ARBA00022801"/>
    </source>
</evidence>
<sequence>MLKIKRELINQIADQGEKGYPYEICGFILGKIDYENNIREALEVYQVENQNKERANDRFEIDPKDYLKVEEYADSKGLQIIGIYHTHPDHPDRPSQTDLMFAQPDMSYIIMSINKGKAGDWRSWELVGEKFEQEEVNQID</sequence>
<keyword evidence="4" id="KW-0862">Zinc</keyword>
<evidence type="ECO:0000313" key="8">
    <source>
        <dbReference type="Proteomes" id="UP000001366"/>
    </source>
</evidence>
<keyword evidence="1" id="KW-0645">Protease</keyword>
<dbReference type="FunFam" id="3.40.140.10:FF:000085">
    <property type="entry name" value="Mov34/MPN/PAD-1 family protein"/>
    <property type="match status" value="1"/>
</dbReference>
<evidence type="ECO:0000256" key="5">
    <source>
        <dbReference type="ARBA" id="ARBA00023049"/>
    </source>
</evidence>
<dbReference type="STRING" id="123214.PERMA_1023"/>
<protein>
    <submittedName>
        <fullName evidence="7">Mov34/MPN/PAD-1 family protein</fullName>
    </submittedName>
</protein>
<dbReference type="eggNOG" id="COG1310">
    <property type="taxonomic scope" value="Bacteria"/>
</dbReference>
<dbReference type="Pfam" id="PF14464">
    <property type="entry name" value="Prok-JAB"/>
    <property type="match status" value="1"/>
</dbReference>
<name>C0QQ62_PERMH</name>